<dbReference type="SUPFAM" id="SSF53448">
    <property type="entry name" value="Nucleotide-diphospho-sugar transferases"/>
    <property type="match status" value="1"/>
</dbReference>
<dbReference type="GO" id="GO:0006487">
    <property type="term" value="P:protein N-linked glycosylation"/>
    <property type="evidence" value="ECO:0007669"/>
    <property type="project" value="TreeGrafter"/>
</dbReference>
<dbReference type="Pfam" id="PF00535">
    <property type="entry name" value="Glycos_transf_2"/>
    <property type="match status" value="1"/>
</dbReference>
<dbReference type="PANTHER" id="PTHR10859">
    <property type="entry name" value="GLYCOSYL TRANSFERASE"/>
    <property type="match status" value="1"/>
</dbReference>
<proteinExistence type="predicted"/>
<reference evidence="2 3" key="1">
    <citation type="submission" date="2018-03" db="EMBL/GenBank/DDBJ databases">
        <title>Genomic Encyclopedia of Archaeal and Bacterial Type Strains, Phase II (KMG-II): from individual species to whole genera.</title>
        <authorList>
            <person name="Goeker M."/>
        </authorList>
    </citation>
    <scope>NUCLEOTIDE SEQUENCE [LARGE SCALE GENOMIC DNA]</scope>
    <source>
        <strain evidence="2 3">DSM 44720</strain>
    </source>
</reference>
<feature type="domain" description="Glycosyltransferase 2-like" evidence="1">
    <location>
        <begin position="13"/>
        <end position="104"/>
    </location>
</feature>
<gene>
    <name evidence="2" type="ORF">CLV43_101296</name>
</gene>
<evidence type="ECO:0000313" key="3">
    <source>
        <dbReference type="Proteomes" id="UP000239494"/>
    </source>
</evidence>
<dbReference type="GO" id="GO:0016740">
    <property type="term" value="F:transferase activity"/>
    <property type="evidence" value="ECO:0007669"/>
    <property type="project" value="UniProtKB-KW"/>
</dbReference>
<keyword evidence="2" id="KW-0808">Transferase</keyword>
<comment type="caution">
    <text evidence="2">The sequence shown here is derived from an EMBL/GenBank/DDBJ whole genome shotgun (WGS) entry which is preliminary data.</text>
</comment>
<dbReference type="InterPro" id="IPR029044">
    <property type="entry name" value="Nucleotide-diphossugar_trans"/>
</dbReference>
<protein>
    <submittedName>
        <fullName evidence="2">Glycosyl transferase family 2</fullName>
    </submittedName>
</protein>
<sequence length="248" mass="26869">MGTPGASSPVALSYIVPAYNGADGLEATLKELGEHLDGERNEIVVVENGSTDNTLELARSIEKSWQFAQVELRVLSSEKGLGNALRMGIAASRGAHVVLTADDLPFGFDDLDQARKVGLDKHKVFIGSKAHPDSAIDRSLVRAVLSTGFLVLRLAVLGMRTRDPQGTFVLNGEWARGVVGKLTEPGFLLTTELAYLAEQDGIRPVEVPVRLRGQQTRGGSTINVVNDAYKMGIGLFKVRAKHRKRRAR</sequence>
<dbReference type="AlphaFoldDB" id="A0A2T0TJY6"/>
<dbReference type="Proteomes" id="UP000239494">
    <property type="component" value="Unassembled WGS sequence"/>
</dbReference>
<dbReference type="OrthoDB" id="9811884at2"/>
<evidence type="ECO:0000259" key="1">
    <source>
        <dbReference type="Pfam" id="PF00535"/>
    </source>
</evidence>
<dbReference type="PANTHER" id="PTHR10859:SF91">
    <property type="entry name" value="DOLICHYL-PHOSPHATE BETA-GLUCOSYLTRANSFERASE"/>
    <property type="match status" value="1"/>
</dbReference>
<dbReference type="Gene3D" id="3.90.550.10">
    <property type="entry name" value="Spore Coat Polysaccharide Biosynthesis Protein SpsA, Chain A"/>
    <property type="match status" value="1"/>
</dbReference>
<dbReference type="InterPro" id="IPR001173">
    <property type="entry name" value="Glyco_trans_2-like"/>
</dbReference>
<dbReference type="EMBL" id="PVTF01000001">
    <property type="protein sequence ID" value="PRY46032.1"/>
    <property type="molecule type" value="Genomic_DNA"/>
</dbReference>
<name>A0A2T0TJY6_9PSEU</name>
<accession>A0A2T0TJY6</accession>
<organism evidence="2 3">
    <name type="scientific">Umezawaea tangerina</name>
    <dbReference type="NCBI Taxonomy" id="84725"/>
    <lineage>
        <taxon>Bacteria</taxon>
        <taxon>Bacillati</taxon>
        <taxon>Actinomycetota</taxon>
        <taxon>Actinomycetes</taxon>
        <taxon>Pseudonocardiales</taxon>
        <taxon>Pseudonocardiaceae</taxon>
        <taxon>Umezawaea</taxon>
    </lineage>
</organism>
<keyword evidence="3" id="KW-1185">Reference proteome</keyword>
<evidence type="ECO:0000313" key="2">
    <source>
        <dbReference type="EMBL" id="PRY46032.1"/>
    </source>
</evidence>